<feature type="compositionally biased region" description="Polar residues" evidence="1">
    <location>
        <begin position="139"/>
        <end position="154"/>
    </location>
</feature>
<gene>
    <name evidence="3" type="ORF">SAMN02745138_01965</name>
</gene>
<dbReference type="Pfam" id="PF19481">
    <property type="entry name" value="DUF6017"/>
    <property type="match status" value="1"/>
</dbReference>
<name>A0A1M6TLK0_9FIRM</name>
<reference evidence="3 4" key="1">
    <citation type="submission" date="2016-11" db="EMBL/GenBank/DDBJ databases">
        <authorList>
            <person name="Jaros S."/>
            <person name="Januszkiewicz K."/>
            <person name="Wedrychowicz H."/>
        </authorList>
    </citation>
    <scope>NUCLEOTIDE SEQUENCE [LARGE SCALE GENOMIC DNA]</scope>
    <source>
        <strain evidence="3 4">DSM 14214</strain>
    </source>
</reference>
<organism evidence="3 4">
    <name type="scientific">Anaerotignum lactatifermentans DSM 14214</name>
    <dbReference type="NCBI Taxonomy" id="1121323"/>
    <lineage>
        <taxon>Bacteria</taxon>
        <taxon>Bacillati</taxon>
        <taxon>Bacillota</taxon>
        <taxon>Clostridia</taxon>
        <taxon>Lachnospirales</taxon>
        <taxon>Anaerotignaceae</taxon>
        <taxon>Anaerotignum</taxon>
    </lineage>
</organism>
<evidence type="ECO:0000259" key="2">
    <source>
        <dbReference type="Pfam" id="PF19481"/>
    </source>
</evidence>
<dbReference type="InterPro" id="IPR046059">
    <property type="entry name" value="DUF6017"/>
</dbReference>
<evidence type="ECO:0000313" key="3">
    <source>
        <dbReference type="EMBL" id="SHK57766.1"/>
    </source>
</evidence>
<sequence>MAVFRIERTKDYTVMSNHHLRNHELSLKAKGLLSMMLSLPDDWNYTTRGLAKICKEGVDAIGSALRELETAGYIVRNQLRDQQGRISDTEYVIYEKPQPRQPETPRPDTAVPDTASPDTENPYLDKPDTEKPAELNIEKPNTQKQNTHGASTDSIPFRETAAAQLPERKGRDAMSVSEIENYRELILENIEYDYLCREFSTYREDLDEIVELMVETVCAKRKTTRIAGSDFPHEVVRSRFLKLDSEHIRFVMDGMQKNTTEVRNMKQYLLAVLFNAPTTISNHYTVQVNHDMNTGGW</sequence>
<dbReference type="RefSeq" id="WP_002576355.1">
    <property type="nucleotide sequence ID" value="NZ_FRAH01000034.1"/>
</dbReference>
<feature type="domain" description="DUF6017" evidence="2">
    <location>
        <begin position="148"/>
        <end position="295"/>
    </location>
</feature>
<dbReference type="Proteomes" id="UP000183975">
    <property type="component" value="Unassembled WGS sequence"/>
</dbReference>
<dbReference type="AlphaFoldDB" id="A0A1M6TLK0"/>
<feature type="compositionally biased region" description="Basic and acidic residues" evidence="1">
    <location>
        <begin position="123"/>
        <end position="137"/>
    </location>
</feature>
<keyword evidence="4" id="KW-1185">Reference proteome</keyword>
<proteinExistence type="predicted"/>
<dbReference type="Pfam" id="PF13730">
    <property type="entry name" value="HTH_36"/>
    <property type="match status" value="1"/>
</dbReference>
<protein>
    <submittedName>
        <fullName evidence="3">Helix-turn-helix domain-containing protein</fullName>
    </submittedName>
</protein>
<dbReference type="GeneID" id="23114388"/>
<dbReference type="OrthoDB" id="9803733at2"/>
<evidence type="ECO:0000256" key="1">
    <source>
        <dbReference type="SAM" id="MobiDB-lite"/>
    </source>
</evidence>
<accession>A0A1M6TLK0</accession>
<feature type="region of interest" description="Disordered" evidence="1">
    <location>
        <begin position="86"/>
        <end position="158"/>
    </location>
</feature>
<dbReference type="EMBL" id="FRAH01000034">
    <property type="protein sequence ID" value="SHK57766.1"/>
    <property type="molecule type" value="Genomic_DNA"/>
</dbReference>
<evidence type="ECO:0000313" key="4">
    <source>
        <dbReference type="Proteomes" id="UP000183975"/>
    </source>
</evidence>